<dbReference type="CDD" id="cd02513">
    <property type="entry name" value="CMP-NeuAc_Synthase"/>
    <property type="match status" value="1"/>
</dbReference>
<accession>X1CQY7</accession>
<dbReference type="InterPro" id="IPR050793">
    <property type="entry name" value="CMP-NeuNAc_synthase"/>
</dbReference>
<dbReference type="GO" id="GO:0008781">
    <property type="term" value="F:N-acylneuraminate cytidylyltransferase activity"/>
    <property type="evidence" value="ECO:0007669"/>
    <property type="project" value="UniProtKB-EC"/>
</dbReference>
<comment type="similarity">
    <text evidence="3">Belongs to the CMP-NeuNAc synthase family.</text>
</comment>
<gene>
    <name evidence="5" type="ORF">S01H4_43384</name>
</gene>
<dbReference type="InterPro" id="IPR029044">
    <property type="entry name" value="Nucleotide-diphossugar_trans"/>
</dbReference>
<dbReference type="PANTHER" id="PTHR21485">
    <property type="entry name" value="HAD SUPERFAMILY MEMBERS CMAS AND KDSC"/>
    <property type="match status" value="1"/>
</dbReference>
<comment type="caution">
    <text evidence="5">The sequence shown here is derived from an EMBL/GenBank/DDBJ whole genome shotgun (WGS) entry which is preliminary data.</text>
</comment>
<feature type="non-terminal residue" evidence="5">
    <location>
        <position position="1"/>
    </location>
</feature>
<dbReference type="InterPro" id="IPR003329">
    <property type="entry name" value="Cytidylyl_trans"/>
</dbReference>
<dbReference type="PANTHER" id="PTHR21485:SF3">
    <property type="entry name" value="N-ACYLNEURAMINATE CYTIDYLYLTRANSFERASE"/>
    <property type="match status" value="1"/>
</dbReference>
<organism evidence="5">
    <name type="scientific">marine sediment metagenome</name>
    <dbReference type="NCBI Taxonomy" id="412755"/>
    <lineage>
        <taxon>unclassified sequences</taxon>
        <taxon>metagenomes</taxon>
        <taxon>ecological metagenomes</taxon>
    </lineage>
</organism>
<feature type="non-terminal residue" evidence="5">
    <location>
        <position position="285"/>
    </location>
</feature>
<proteinExistence type="inferred from homology"/>
<dbReference type="SUPFAM" id="SSF56784">
    <property type="entry name" value="HAD-like"/>
    <property type="match status" value="1"/>
</dbReference>
<dbReference type="EC" id="2.7.7.43" evidence="4"/>
<dbReference type="AlphaFoldDB" id="X1CQY7"/>
<evidence type="ECO:0000256" key="1">
    <source>
        <dbReference type="ARBA" id="ARBA00001862"/>
    </source>
</evidence>
<dbReference type="UniPathway" id="UPA00628"/>
<dbReference type="InterPro" id="IPR023214">
    <property type="entry name" value="HAD_sf"/>
</dbReference>
<dbReference type="Gene3D" id="3.40.50.1000">
    <property type="entry name" value="HAD superfamily/HAD-like"/>
    <property type="match status" value="1"/>
</dbReference>
<evidence type="ECO:0000256" key="4">
    <source>
        <dbReference type="ARBA" id="ARBA00012491"/>
    </source>
</evidence>
<dbReference type="GO" id="GO:0006054">
    <property type="term" value="P:N-acetylneuraminate metabolic process"/>
    <property type="evidence" value="ECO:0007669"/>
    <property type="project" value="UniProtKB-UniPathway"/>
</dbReference>
<sequence>VVVSTDDGEIAQVAMRFSAEVIIRPAEISGDSAPSELALLHVLEHLEAVEGYEPEWFVFLQCTSPLTIPEDIDATVKVLLESQADTALAVTPFHYFLWAYRAGEGVSINHNKDVRPLRQERESQYRETGAVYAMRTEGFRRSRHRFFGKTELYVMPNERCLEIDDPVDFRIAEVLLRDRQQAEQAGSLPKKVEAVVLDFDGVFTDNKVLTSEYGGEAVICNRSDGWGLARLKEAGVPILVLSTEHNSIVAARCNKLGLECRQAVSDKLHVLDAWLDEKCISRDAV</sequence>
<reference evidence="5" key="1">
    <citation type="journal article" date="2014" name="Front. Microbiol.">
        <title>High frequency of phylogenetically diverse reductive dehalogenase-homologous genes in deep subseafloor sedimentary metagenomes.</title>
        <authorList>
            <person name="Kawai M."/>
            <person name="Futagami T."/>
            <person name="Toyoda A."/>
            <person name="Takaki Y."/>
            <person name="Nishi S."/>
            <person name="Hori S."/>
            <person name="Arai W."/>
            <person name="Tsubouchi T."/>
            <person name="Morono Y."/>
            <person name="Uchiyama I."/>
            <person name="Ito T."/>
            <person name="Fujiyama A."/>
            <person name="Inagaki F."/>
            <person name="Takami H."/>
        </authorList>
    </citation>
    <scope>NUCLEOTIDE SEQUENCE</scope>
    <source>
        <strain evidence="5">Expedition CK06-06</strain>
    </source>
</reference>
<dbReference type="InterPro" id="IPR036412">
    <property type="entry name" value="HAD-like_sf"/>
</dbReference>
<dbReference type="EMBL" id="BART01023929">
    <property type="protein sequence ID" value="GAG98478.1"/>
    <property type="molecule type" value="Genomic_DNA"/>
</dbReference>
<dbReference type="Pfam" id="PF02348">
    <property type="entry name" value="CTP_transf_3"/>
    <property type="match status" value="1"/>
</dbReference>
<evidence type="ECO:0000256" key="2">
    <source>
        <dbReference type="ARBA" id="ARBA00005141"/>
    </source>
</evidence>
<evidence type="ECO:0000256" key="3">
    <source>
        <dbReference type="ARBA" id="ARBA00010726"/>
    </source>
</evidence>
<comment type="pathway">
    <text evidence="2">Amino-sugar metabolism; N-acetylneuraminate metabolism.</text>
</comment>
<dbReference type="Gene3D" id="3.90.550.10">
    <property type="entry name" value="Spore Coat Polysaccharide Biosynthesis Protein SpsA, Chain A"/>
    <property type="match status" value="1"/>
</dbReference>
<protein>
    <recommendedName>
        <fullName evidence="4">N-acylneuraminate cytidylyltransferase</fullName>
        <ecNumber evidence="4">2.7.7.43</ecNumber>
    </recommendedName>
</protein>
<evidence type="ECO:0000313" key="5">
    <source>
        <dbReference type="EMBL" id="GAG98478.1"/>
    </source>
</evidence>
<name>X1CQY7_9ZZZZ</name>
<dbReference type="SUPFAM" id="SSF53448">
    <property type="entry name" value="Nucleotide-diphospho-sugar transferases"/>
    <property type="match status" value="1"/>
</dbReference>
<comment type="catalytic activity">
    <reaction evidence="1">
        <text>an N-acylneuraminate + CTP = a CMP-N-acyl-beta-neuraminate + diphosphate</text>
        <dbReference type="Rhea" id="RHEA:11344"/>
        <dbReference type="ChEBI" id="CHEBI:33019"/>
        <dbReference type="ChEBI" id="CHEBI:37563"/>
        <dbReference type="ChEBI" id="CHEBI:60073"/>
        <dbReference type="ChEBI" id="CHEBI:68671"/>
        <dbReference type="EC" id="2.7.7.43"/>
    </reaction>
</comment>